<dbReference type="NCBIfam" id="TIGR00041">
    <property type="entry name" value="DTMP_kinase"/>
    <property type="match status" value="1"/>
</dbReference>
<evidence type="ECO:0000256" key="9">
    <source>
        <dbReference type="ARBA" id="ARBA00048743"/>
    </source>
</evidence>
<keyword evidence="5 11" id="KW-0545">Nucleotide biosynthesis</keyword>
<dbReference type="GO" id="GO:0004798">
    <property type="term" value="F:dTMP kinase activity"/>
    <property type="evidence" value="ECO:0007669"/>
    <property type="project" value="UniProtKB-UniRule"/>
</dbReference>
<dbReference type="GO" id="GO:0005524">
    <property type="term" value="F:ATP binding"/>
    <property type="evidence" value="ECO:0007669"/>
    <property type="project" value="UniProtKB-UniRule"/>
</dbReference>
<dbReference type="GO" id="GO:0005829">
    <property type="term" value="C:cytosol"/>
    <property type="evidence" value="ECO:0007669"/>
    <property type="project" value="TreeGrafter"/>
</dbReference>
<evidence type="ECO:0000256" key="3">
    <source>
        <dbReference type="ARBA" id="ARBA00017144"/>
    </source>
</evidence>
<evidence type="ECO:0000256" key="4">
    <source>
        <dbReference type="ARBA" id="ARBA00022679"/>
    </source>
</evidence>
<evidence type="ECO:0000256" key="7">
    <source>
        <dbReference type="ARBA" id="ARBA00022777"/>
    </source>
</evidence>
<evidence type="ECO:0000259" key="12">
    <source>
        <dbReference type="Pfam" id="PF02223"/>
    </source>
</evidence>
<keyword evidence="7 11" id="KW-0418">Kinase</keyword>
<name>A0A9D1KUR4_9FIRM</name>
<keyword evidence="4 11" id="KW-0808">Transferase</keyword>
<dbReference type="InterPro" id="IPR027417">
    <property type="entry name" value="P-loop_NTPase"/>
</dbReference>
<dbReference type="InterPro" id="IPR018094">
    <property type="entry name" value="Thymidylate_kinase"/>
</dbReference>
<organism evidence="13 14">
    <name type="scientific">Candidatus Allocopromorpha excrementavium</name>
    <dbReference type="NCBI Taxonomy" id="2840741"/>
    <lineage>
        <taxon>Bacteria</taxon>
        <taxon>Bacillati</taxon>
        <taxon>Bacillota</taxon>
        <taxon>Clostridia</taxon>
        <taxon>Eubacteriales</taxon>
        <taxon>Eubacteriaceae</taxon>
        <taxon>Eubacteriaceae incertae sedis</taxon>
        <taxon>Candidatus Allocopromorpha</taxon>
    </lineage>
</organism>
<keyword evidence="8 11" id="KW-0067">ATP-binding</keyword>
<evidence type="ECO:0000256" key="2">
    <source>
        <dbReference type="ARBA" id="ARBA00012980"/>
    </source>
</evidence>
<accession>A0A9D1KUR4</accession>
<gene>
    <name evidence="11" type="primary">tmk</name>
    <name evidence="13" type="ORF">IAD12_03430</name>
</gene>
<proteinExistence type="inferred from homology"/>
<dbReference type="Proteomes" id="UP000824159">
    <property type="component" value="Unassembled WGS sequence"/>
</dbReference>
<comment type="function">
    <text evidence="10 11">Phosphorylation of dTMP to form dTDP in both de novo and salvage pathways of dTTP synthesis.</text>
</comment>
<reference evidence="13" key="1">
    <citation type="submission" date="2020-10" db="EMBL/GenBank/DDBJ databases">
        <authorList>
            <person name="Gilroy R."/>
        </authorList>
    </citation>
    <scope>NUCLEOTIDE SEQUENCE</scope>
    <source>
        <strain evidence="13">CHK176-22527</strain>
    </source>
</reference>
<evidence type="ECO:0000256" key="10">
    <source>
        <dbReference type="ARBA" id="ARBA00057735"/>
    </source>
</evidence>
<comment type="caution">
    <text evidence="13">The sequence shown here is derived from an EMBL/GenBank/DDBJ whole genome shotgun (WGS) entry which is preliminary data.</text>
</comment>
<evidence type="ECO:0000256" key="8">
    <source>
        <dbReference type="ARBA" id="ARBA00022840"/>
    </source>
</evidence>
<dbReference type="EC" id="2.7.4.9" evidence="2 11"/>
<dbReference type="PANTHER" id="PTHR10344">
    <property type="entry name" value="THYMIDYLATE KINASE"/>
    <property type="match status" value="1"/>
</dbReference>
<reference evidence="13" key="2">
    <citation type="journal article" date="2021" name="PeerJ">
        <title>Extensive microbial diversity within the chicken gut microbiome revealed by metagenomics and culture.</title>
        <authorList>
            <person name="Gilroy R."/>
            <person name="Ravi A."/>
            <person name="Getino M."/>
            <person name="Pursley I."/>
            <person name="Horton D.L."/>
            <person name="Alikhan N.F."/>
            <person name="Baker D."/>
            <person name="Gharbi K."/>
            <person name="Hall N."/>
            <person name="Watson M."/>
            <person name="Adriaenssens E.M."/>
            <person name="Foster-Nyarko E."/>
            <person name="Jarju S."/>
            <person name="Secka A."/>
            <person name="Antonio M."/>
            <person name="Oren A."/>
            <person name="Chaudhuri R.R."/>
            <person name="La Ragione R."/>
            <person name="Hildebrand F."/>
            <person name="Pallen M.J."/>
        </authorList>
    </citation>
    <scope>NUCLEOTIDE SEQUENCE</scope>
    <source>
        <strain evidence="13">CHK176-22527</strain>
    </source>
</reference>
<dbReference type="SUPFAM" id="SSF52540">
    <property type="entry name" value="P-loop containing nucleoside triphosphate hydrolases"/>
    <property type="match status" value="1"/>
</dbReference>
<evidence type="ECO:0000256" key="5">
    <source>
        <dbReference type="ARBA" id="ARBA00022727"/>
    </source>
</evidence>
<dbReference type="FunFam" id="3.40.50.300:FF:000225">
    <property type="entry name" value="Thymidylate kinase"/>
    <property type="match status" value="1"/>
</dbReference>
<dbReference type="InterPro" id="IPR039430">
    <property type="entry name" value="Thymidylate_kin-like_dom"/>
</dbReference>
<feature type="binding site" evidence="11">
    <location>
        <begin position="11"/>
        <end position="18"/>
    </location>
    <ligand>
        <name>ATP</name>
        <dbReference type="ChEBI" id="CHEBI:30616"/>
    </ligand>
</feature>
<dbReference type="AlphaFoldDB" id="A0A9D1KUR4"/>
<evidence type="ECO:0000256" key="1">
    <source>
        <dbReference type="ARBA" id="ARBA00009776"/>
    </source>
</evidence>
<protein>
    <recommendedName>
        <fullName evidence="3 11">Thymidylate kinase</fullName>
        <ecNumber evidence="2 11">2.7.4.9</ecNumber>
    </recommendedName>
    <alternativeName>
        <fullName evidence="11">dTMP kinase</fullName>
    </alternativeName>
</protein>
<evidence type="ECO:0000256" key="11">
    <source>
        <dbReference type="HAMAP-Rule" id="MF_00165"/>
    </source>
</evidence>
<dbReference type="PANTHER" id="PTHR10344:SF4">
    <property type="entry name" value="UMP-CMP KINASE 2, MITOCHONDRIAL"/>
    <property type="match status" value="1"/>
</dbReference>
<dbReference type="CDD" id="cd01672">
    <property type="entry name" value="TMPK"/>
    <property type="match status" value="1"/>
</dbReference>
<dbReference type="PROSITE" id="PS01331">
    <property type="entry name" value="THYMIDYLATE_KINASE"/>
    <property type="match status" value="1"/>
</dbReference>
<evidence type="ECO:0000256" key="6">
    <source>
        <dbReference type="ARBA" id="ARBA00022741"/>
    </source>
</evidence>
<dbReference type="HAMAP" id="MF_00165">
    <property type="entry name" value="Thymidylate_kinase"/>
    <property type="match status" value="1"/>
</dbReference>
<keyword evidence="6 11" id="KW-0547">Nucleotide-binding</keyword>
<dbReference type="InterPro" id="IPR018095">
    <property type="entry name" value="Thymidylate_kin_CS"/>
</dbReference>
<dbReference type="GO" id="GO:0006235">
    <property type="term" value="P:dTTP biosynthetic process"/>
    <property type="evidence" value="ECO:0007669"/>
    <property type="project" value="UniProtKB-UniRule"/>
</dbReference>
<comment type="similarity">
    <text evidence="1 11">Belongs to the thymidylate kinase family.</text>
</comment>
<dbReference type="EMBL" id="DVLX01000034">
    <property type="protein sequence ID" value="HIT99288.1"/>
    <property type="molecule type" value="Genomic_DNA"/>
</dbReference>
<evidence type="ECO:0000313" key="13">
    <source>
        <dbReference type="EMBL" id="HIT99288.1"/>
    </source>
</evidence>
<dbReference type="Pfam" id="PF02223">
    <property type="entry name" value="Thymidylate_kin"/>
    <property type="match status" value="1"/>
</dbReference>
<dbReference type="GO" id="GO:0006227">
    <property type="term" value="P:dUDP biosynthetic process"/>
    <property type="evidence" value="ECO:0007669"/>
    <property type="project" value="TreeGrafter"/>
</dbReference>
<dbReference type="Gene3D" id="3.40.50.300">
    <property type="entry name" value="P-loop containing nucleotide triphosphate hydrolases"/>
    <property type="match status" value="1"/>
</dbReference>
<comment type="catalytic activity">
    <reaction evidence="9 11">
        <text>dTMP + ATP = dTDP + ADP</text>
        <dbReference type="Rhea" id="RHEA:13517"/>
        <dbReference type="ChEBI" id="CHEBI:30616"/>
        <dbReference type="ChEBI" id="CHEBI:58369"/>
        <dbReference type="ChEBI" id="CHEBI:63528"/>
        <dbReference type="ChEBI" id="CHEBI:456216"/>
        <dbReference type="EC" id="2.7.4.9"/>
    </reaction>
</comment>
<evidence type="ECO:0000313" key="14">
    <source>
        <dbReference type="Proteomes" id="UP000824159"/>
    </source>
</evidence>
<feature type="domain" description="Thymidylate kinase-like" evidence="12">
    <location>
        <begin position="9"/>
        <end position="196"/>
    </location>
</feature>
<sequence>MKKGYFISFEGLDGSGKSTQIKKLNDYLRKAGYNVVISREPGGTAIGEKIREIILSPENGKMTSITEAMLYAASRAQHVDEVIKPALSEGKIVICDRFVDSSIAYQGYGRGIRTTVETINEYATAGCMPDITFFLNADHETGTERMKNRSMDRIELEQADFHNEVYKGYRDLEKNHPDRIKGIDATKGIEEIFSEIRAYIDALLEKGRGRNEF</sequence>
<dbReference type="GO" id="GO:0006233">
    <property type="term" value="P:dTDP biosynthetic process"/>
    <property type="evidence" value="ECO:0007669"/>
    <property type="project" value="InterPro"/>
</dbReference>